<proteinExistence type="predicted"/>
<gene>
    <name evidence="1" type="ORF">ACFSFX_15915</name>
</gene>
<evidence type="ECO:0000313" key="2">
    <source>
        <dbReference type="Proteomes" id="UP001597307"/>
    </source>
</evidence>
<dbReference type="Proteomes" id="UP001597307">
    <property type="component" value="Unassembled WGS sequence"/>
</dbReference>
<keyword evidence="2" id="KW-1185">Reference proteome</keyword>
<organism evidence="1 2">
    <name type="scientific">Arthrobacter flavus</name>
    <dbReference type="NCBI Taxonomy" id="95172"/>
    <lineage>
        <taxon>Bacteria</taxon>
        <taxon>Bacillati</taxon>
        <taxon>Actinomycetota</taxon>
        <taxon>Actinomycetes</taxon>
        <taxon>Micrococcales</taxon>
        <taxon>Micrococcaceae</taxon>
        <taxon>Arthrobacter</taxon>
    </lineage>
</organism>
<dbReference type="EMBL" id="JBHUGA010000067">
    <property type="protein sequence ID" value="MFD1848072.1"/>
    <property type="molecule type" value="Genomic_DNA"/>
</dbReference>
<comment type="caution">
    <text evidence="1">The sequence shown here is derived from an EMBL/GenBank/DDBJ whole genome shotgun (WGS) entry which is preliminary data.</text>
</comment>
<evidence type="ECO:0000313" key="1">
    <source>
        <dbReference type="EMBL" id="MFD1848072.1"/>
    </source>
</evidence>
<name>A0ABW4QBF8_9MICC</name>
<sequence>MQNKHPHEELQKRLDSIDAAIAEHPLKSDPVKRSHAIIESVEVKDKDVVSKKLAEEGLPDMVELGKIQARHSFSLWRLSRKRYKLLKKLGR</sequence>
<protein>
    <submittedName>
        <fullName evidence="1">Uncharacterized protein</fullName>
    </submittedName>
</protein>
<reference evidence="2" key="1">
    <citation type="journal article" date="2019" name="Int. J. Syst. Evol. Microbiol.">
        <title>The Global Catalogue of Microorganisms (GCM) 10K type strain sequencing project: providing services to taxonomists for standard genome sequencing and annotation.</title>
        <authorList>
            <consortium name="The Broad Institute Genomics Platform"/>
            <consortium name="The Broad Institute Genome Sequencing Center for Infectious Disease"/>
            <person name="Wu L."/>
            <person name="Ma J."/>
        </authorList>
    </citation>
    <scope>NUCLEOTIDE SEQUENCE [LARGE SCALE GENOMIC DNA]</scope>
    <source>
        <strain evidence="2">JCM 11496</strain>
    </source>
</reference>
<accession>A0ABW4QBF8</accession>
<dbReference type="RefSeq" id="WP_343881504.1">
    <property type="nucleotide sequence ID" value="NZ_BAAAIJ010000059.1"/>
</dbReference>